<proteinExistence type="predicted"/>
<dbReference type="AlphaFoldDB" id="A0A9W4H1F1"/>
<gene>
    <name evidence="1" type="ORF">SBRY_30600</name>
</gene>
<sequence>MHDKNVGLAHRAARARGMPSGSHIGTGPDHWCCRAGHADISAHAPFRPPRLRPFVLPCRAPMAPPGPGSPAPLAPPLRAAVAVSPSVVMPPPPITTDAHSHHRPATPTVRFIHSTYTVPDWFPVPTLRFGLENLSGSINVR</sequence>
<evidence type="ECO:0000313" key="2">
    <source>
        <dbReference type="Proteomes" id="UP001153328"/>
    </source>
</evidence>
<protein>
    <submittedName>
        <fullName evidence="1">Uncharacterized protein</fullName>
    </submittedName>
</protein>
<comment type="caution">
    <text evidence="1">The sequence shown here is derived from an EMBL/GenBank/DDBJ whole genome shotgun (WGS) entry which is preliminary data.</text>
</comment>
<name>A0A9W4H1F1_9ACTN</name>
<evidence type="ECO:0000313" key="1">
    <source>
        <dbReference type="EMBL" id="CAG7642035.1"/>
    </source>
</evidence>
<accession>A0A9W4H1F1</accession>
<dbReference type="EMBL" id="CAJVAX010000017">
    <property type="protein sequence ID" value="CAG7642035.1"/>
    <property type="molecule type" value="Genomic_DNA"/>
</dbReference>
<reference evidence="1" key="1">
    <citation type="submission" date="2021-06" db="EMBL/GenBank/DDBJ databases">
        <authorList>
            <person name="Arsene-Ploetze F."/>
        </authorList>
    </citation>
    <scope>NUCLEOTIDE SEQUENCE</scope>
    <source>
        <strain evidence="1">SBRY1</strain>
    </source>
</reference>
<keyword evidence="2" id="KW-1185">Reference proteome</keyword>
<dbReference type="Proteomes" id="UP001153328">
    <property type="component" value="Unassembled WGS sequence"/>
</dbReference>
<organism evidence="1 2">
    <name type="scientific">Actinacidiphila bryophytorum</name>
    <dbReference type="NCBI Taxonomy" id="1436133"/>
    <lineage>
        <taxon>Bacteria</taxon>
        <taxon>Bacillati</taxon>
        <taxon>Actinomycetota</taxon>
        <taxon>Actinomycetes</taxon>
        <taxon>Kitasatosporales</taxon>
        <taxon>Streptomycetaceae</taxon>
        <taxon>Actinacidiphila</taxon>
    </lineage>
</organism>